<feature type="compositionally biased region" description="Basic and acidic residues" evidence="1">
    <location>
        <begin position="72"/>
        <end position="93"/>
    </location>
</feature>
<feature type="region of interest" description="Disordered" evidence="1">
    <location>
        <begin position="51"/>
        <end position="93"/>
    </location>
</feature>
<dbReference type="AlphaFoldDB" id="A0AAJ0DR02"/>
<evidence type="ECO:0000313" key="3">
    <source>
        <dbReference type="Proteomes" id="UP001271007"/>
    </source>
</evidence>
<feature type="compositionally biased region" description="Low complexity" evidence="1">
    <location>
        <begin position="59"/>
        <end position="71"/>
    </location>
</feature>
<protein>
    <submittedName>
        <fullName evidence="2">Uncharacterized protein</fullName>
    </submittedName>
</protein>
<evidence type="ECO:0000256" key="1">
    <source>
        <dbReference type="SAM" id="MobiDB-lite"/>
    </source>
</evidence>
<proteinExistence type="predicted"/>
<organism evidence="2 3">
    <name type="scientific">Extremus antarcticus</name>
    <dbReference type="NCBI Taxonomy" id="702011"/>
    <lineage>
        <taxon>Eukaryota</taxon>
        <taxon>Fungi</taxon>
        <taxon>Dikarya</taxon>
        <taxon>Ascomycota</taxon>
        <taxon>Pezizomycotina</taxon>
        <taxon>Dothideomycetes</taxon>
        <taxon>Dothideomycetidae</taxon>
        <taxon>Mycosphaerellales</taxon>
        <taxon>Extremaceae</taxon>
        <taxon>Extremus</taxon>
    </lineage>
</organism>
<accession>A0AAJ0DR02</accession>
<comment type="caution">
    <text evidence="2">The sequence shown here is derived from an EMBL/GenBank/DDBJ whole genome shotgun (WGS) entry which is preliminary data.</text>
</comment>
<evidence type="ECO:0000313" key="2">
    <source>
        <dbReference type="EMBL" id="KAK3054920.1"/>
    </source>
</evidence>
<dbReference type="EMBL" id="JAWDJX010000010">
    <property type="protein sequence ID" value="KAK3054920.1"/>
    <property type="molecule type" value="Genomic_DNA"/>
</dbReference>
<name>A0AAJ0DR02_9PEZI</name>
<sequence length="93" mass="10039">MFRQAAIRNVRLFSTSPAFRKSPVETAADAVKSVDRAVSDTLVKGIEKGEEGAAKAKEAAGMTAGEAQQKATEVKKEAEKKAQDVKKETEKKM</sequence>
<reference evidence="2" key="1">
    <citation type="submission" date="2023-04" db="EMBL/GenBank/DDBJ databases">
        <title>Black Yeasts Isolated from many extreme environments.</title>
        <authorList>
            <person name="Coleine C."/>
            <person name="Stajich J.E."/>
            <person name="Selbmann L."/>
        </authorList>
    </citation>
    <scope>NUCLEOTIDE SEQUENCE</scope>
    <source>
        <strain evidence="2">CCFEE 5312</strain>
    </source>
</reference>
<keyword evidence="3" id="KW-1185">Reference proteome</keyword>
<dbReference type="Proteomes" id="UP001271007">
    <property type="component" value="Unassembled WGS sequence"/>
</dbReference>
<gene>
    <name evidence="2" type="ORF">LTR09_004079</name>
</gene>